<evidence type="ECO:0000313" key="2">
    <source>
        <dbReference type="EMBL" id="AOZ95388.1"/>
    </source>
</evidence>
<evidence type="ECO:0000313" key="3">
    <source>
        <dbReference type="Proteomes" id="UP000179284"/>
    </source>
</evidence>
<sequence length="71" mass="7763">MEKIISKLMYAILALIMIACALIVLYAKNPNVAQFIKNTADEIPRPVITVNLEEGETEVVMESAAANSARN</sequence>
<keyword evidence="1" id="KW-1133">Transmembrane helix</keyword>
<proteinExistence type="predicted"/>
<name>A0A1D9NYD6_9FIRM</name>
<dbReference type="RefSeq" id="WP_071175168.1">
    <property type="nucleotide sequence ID" value="NZ_CP017831.1"/>
</dbReference>
<organism evidence="2 3">
    <name type="scientific">Butyrivibrio hungatei</name>
    <dbReference type="NCBI Taxonomy" id="185008"/>
    <lineage>
        <taxon>Bacteria</taxon>
        <taxon>Bacillati</taxon>
        <taxon>Bacillota</taxon>
        <taxon>Clostridia</taxon>
        <taxon>Lachnospirales</taxon>
        <taxon>Lachnospiraceae</taxon>
        <taxon>Butyrivibrio</taxon>
    </lineage>
</organism>
<feature type="transmembrane region" description="Helical" evidence="1">
    <location>
        <begin position="7"/>
        <end position="27"/>
    </location>
</feature>
<dbReference type="Proteomes" id="UP000179284">
    <property type="component" value="Chromosome I"/>
</dbReference>
<reference evidence="3" key="1">
    <citation type="submission" date="2016-10" db="EMBL/GenBank/DDBJ databases">
        <title>The complete genome sequence of the rumen bacterium Butyrivibrio hungatei MB2003.</title>
        <authorList>
            <person name="Palevich N."/>
            <person name="Kelly W.J."/>
            <person name="Leahy S.C."/>
            <person name="Altermann E."/>
            <person name="Rakonjac J."/>
            <person name="Attwood G.T."/>
        </authorList>
    </citation>
    <scope>NUCLEOTIDE SEQUENCE [LARGE SCALE GENOMIC DNA]</scope>
    <source>
        <strain evidence="3">MB2003</strain>
    </source>
</reference>
<evidence type="ECO:0000256" key="1">
    <source>
        <dbReference type="SAM" id="Phobius"/>
    </source>
</evidence>
<keyword evidence="1" id="KW-0812">Transmembrane</keyword>
<dbReference type="PROSITE" id="PS51257">
    <property type="entry name" value="PROKAR_LIPOPROTEIN"/>
    <property type="match status" value="1"/>
</dbReference>
<keyword evidence="1" id="KW-0472">Membrane</keyword>
<gene>
    <name evidence="2" type="ORF">bhn_I0354</name>
</gene>
<protein>
    <submittedName>
        <fullName evidence="2">Uncharacterized protein</fullName>
    </submittedName>
</protein>
<dbReference type="OrthoDB" id="9926479at2"/>
<dbReference type="AlphaFoldDB" id="A0A1D9NYD6"/>
<keyword evidence="3" id="KW-1185">Reference proteome</keyword>
<dbReference type="KEGG" id="bhu:bhn_I0354"/>
<accession>A0A1D9NYD6</accession>
<dbReference type="EMBL" id="CP017831">
    <property type="protein sequence ID" value="AOZ95388.1"/>
    <property type="molecule type" value="Genomic_DNA"/>
</dbReference>